<gene>
    <name evidence="2" type="ORF">MKW94_018438</name>
</gene>
<keyword evidence="3" id="KW-1185">Reference proteome</keyword>
<dbReference type="Gene3D" id="2.40.160.200">
    <property type="entry name" value="LURP1-related"/>
    <property type="match status" value="1"/>
</dbReference>
<name>A0AA42AY81_PAPNU</name>
<dbReference type="Pfam" id="PF04525">
    <property type="entry name" value="LOR"/>
    <property type="match status" value="1"/>
</dbReference>
<dbReference type="Proteomes" id="UP001177140">
    <property type="component" value="Unassembled WGS sequence"/>
</dbReference>
<dbReference type="PANTHER" id="PTHR31087">
    <property type="match status" value="1"/>
</dbReference>
<evidence type="ECO:0000256" key="1">
    <source>
        <dbReference type="ARBA" id="ARBA00005437"/>
    </source>
</evidence>
<comment type="caution">
    <text evidence="2">The sequence shown here is derived from an EMBL/GenBank/DDBJ whole genome shotgun (WGS) entry which is preliminary data.</text>
</comment>
<dbReference type="SUPFAM" id="SSF54518">
    <property type="entry name" value="Tubby C-terminal domain-like"/>
    <property type="match status" value="1"/>
</dbReference>
<accession>A0AA42AY81</accession>
<feature type="non-terminal residue" evidence="2">
    <location>
        <position position="76"/>
    </location>
</feature>
<dbReference type="PANTHER" id="PTHR31087:SF58">
    <property type="entry name" value="OS07G0230700 PROTEIN"/>
    <property type="match status" value="1"/>
</dbReference>
<evidence type="ECO:0000313" key="2">
    <source>
        <dbReference type="EMBL" id="MCL7044175.1"/>
    </source>
</evidence>
<dbReference type="InterPro" id="IPR007612">
    <property type="entry name" value="LOR"/>
</dbReference>
<sequence length="76" mass="9065">RFSLQQRWEVYRGNSSDSKDLLFSVQKTKYLQFNNHLDVFLAANTDECTCDFKIEQDYRRKSCFIYRGNSDNPIAE</sequence>
<comment type="similarity">
    <text evidence="1">Belongs to the LOR family.</text>
</comment>
<feature type="non-terminal residue" evidence="2">
    <location>
        <position position="1"/>
    </location>
</feature>
<organism evidence="2 3">
    <name type="scientific">Papaver nudicaule</name>
    <name type="common">Iceland poppy</name>
    <dbReference type="NCBI Taxonomy" id="74823"/>
    <lineage>
        <taxon>Eukaryota</taxon>
        <taxon>Viridiplantae</taxon>
        <taxon>Streptophyta</taxon>
        <taxon>Embryophyta</taxon>
        <taxon>Tracheophyta</taxon>
        <taxon>Spermatophyta</taxon>
        <taxon>Magnoliopsida</taxon>
        <taxon>Ranunculales</taxon>
        <taxon>Papaveraceae</taxon>
        <taxon>Papaveroideae</taxon>
        <taxon>Papaver</taxon>
    </lineage>
</organism>
<dbReference type="EMBL" id="JAJJMA010255144">
    <property type="protein sequence ID" value="MCL7044175.1"/>
    <property type="molecule type" value="Genomic_DNA"/>
</dbReference>
<proteinExistence type="inferred from homology"/>
<dbReference type="InterPro" id="IPR025659">
    <property type="entry name" value="Tubby-like_C"/>
</dbReference>
<dbReference type="AlphaFoldDB" id="A0AA42AY81"/>
<protein>
    <submittedName>
        <fullName evidence="2">Uncharacterized protein</fullName>
    </submittedName>
</protein>
<dbReference type="InterPro" id="IPR038595">
    <property type="entry name" value="LOR_sf"/>
</dbReference>
<evidence type="ECO:0000313" key="3">
    <source>
        <dbReference type="Proteomes" id="UP001177140"/>
    </source>
</evidence>
<reference evidence="2" key="1">
    <citation type="submission" date="2022-03" db="EMBL/GenBank/DDBJ databases">
        <title>A functionally conserved STORR gene fusion in Papaver species that diverged 16.8 million years ago.</title>
        <authorList>
            <person name="Catania T."/>
        </authorList>
    </citation>
    <scope>NUCLEOTIDE SEQUENCE</scope>
    <source>
        <strain evidence="2">S-191538</strain>
    </source>
</reference>